<name>A0A9P6BW34_9AGAR</name>
<organism evidence="4 5">
    <name type="scientific">Macrolepiota fuliginosa MF-IS2</name>
    <dbReference type="NCBI Taxonomy" id="1400762"/>
    <lineage>
        <taxon>Eukaryota</taxon>
        <taxon>Fungi</taxon>
        <taxon>Dikarya</taxon>
        <taxon>Basidiomycota</taxon>
        <taxon>Agaricomycotina</taxon>
        <taxon>Agaricomycetes</taxon>
        <taxon>Agaricomycetidae</taxon>
        <taxon>Agaricales</taxon>
        <taxon>Agaricineae</taxon>
        <taxon>Agaricaceae</taxon>
        <taxon>Macrolepiota</taxon>
    </lineage>
</organism>
<keyword evidence="5" id="KW-1185">Reference proteome</keyword>
<evidence type="ECO:0000313" key="5">
    <source>
        <dbReference type="Proteomes" id="UP000807342"/>
    </source>
</evidence>
<feature type="region of interest" description="Disordered" evidence="1">
    <location>
        <begin position="312"/>
        <end position="336"/>
    </location>
</feature>
<feature type="transmembrane region" description="Helical" evidence="2">
    <location>
        <begin position="161"/>
        <end position="183"/>
    </location>
</feature>
<dbReference type="Proteomes" id="UP000807342">
    <property type="component" value="Unassembled WGS sequence"/>
</dbReference>
<dbReference type="InterPro" id="IPR045339">
    <property type="entry name" value="DUF6534"/>
</dbReference>
<feature type="transmembrane region" description="Helical" evidence="2">
    <location>
        <begin position="117"/>
        <end position="141"/>
    </location>
</feature>
<reference evidence="4" key="1">
    <citation type="submission" date="2020-11" db="EMBL/GenBank/DDBJ databases">
        <authorList>
            <consortium name="DOE Joint Genome Institute"/>
            <person name="Ahrendt S."/>
            <person name="Riley R."/>
            <person name="Andreopoulos W."/>
            <person name="Labutti K."/>
            <person name="Pangilinan J."/>
            <person name="Ruiz-Duenas F.J."/>
            <person name="Barrasa J.M."/>
            <person name="Sanchez-Garcia M."/>
            <person name="Camarero S."/>
            <person name="Miyauchi S."/>
            <person name="Serrano A."/>
            <person name="Linde D."/>
            <person name="Babiker R."/>
            <person name="Drula E."/>
            <person name="Ayuso-Fernandez I."/>
            <person name="Pacheco R."/>
            <person name="Padilla G."/>
            <person name="Ferreira P."/>
            <person name="Barriuso J."/>
            <person name="Kellner H."/>
            <person name="Castanera R."/>
            <person name="Alfaro M."/>
            <person name="Ramirez L."/>
            <person name="Pisabarro A.G."/>
            <person name="Kuo A."/>
            <person name="Tritt A."/>
            <person name="Lipzen A."/>
            <person name="He G."/>
            <person name="Yan M."/>
            <person name="Ng V."/>
            <person name="Cullen D."/>
            <person name="Martin F."/>
            <person name="Rosso M.-N."/>
            <person name="Henrissat B."/>
            <person name="Hibbett D."/>
            <person name="Martinez A.T."/>
            <person name="Grigoriev I.V."/>
        </authorList>
    </citation>
    <scope>NUCLEOTIDE SEQUENCE</scope>
    <source>
        <strain evidence="4">MF-IS2</strain>
    </source>
</reference>
<protein>
    <recommendedName>
        <fullName evidence="3">DUF6534 domain-containing protein</fullName>
    </recommendedName>
</protein>
<evidence type="ECO:0000256" key="2">
    <source>
        <dbReference type="SAM" id="Phobius"/>
    </source>
</evidence>
<evidence type="ECO:0000313" key="4">
    <source>
        <dbReference type="EMBL" id="KAF9442446.1"/>
    </source>
</evidence>
<keyword evidence="2" id="KW-0812">Transmembrane</keyword>
<sequence length="336" mass="36925">MAGESALFGYCTDIFLYGILTVQTYLYYLAFPKDKWQVKSIVYFVYIVGAMQTAFALRDFYTLFCIEDTERVLLSTAFGPHRFGFMWFTVPVSSALVAVVAQLFYAHRIYTIFRGKVITIIVSILAILQFACGITSAAIVYNPRGPDLSNLSSFVGRLVDGAAWGSVGAICDIVIAVYMSYSLSKQLARAPRTTQDLLTRIKRLVVETGIVTAAMAAAYVFTSIFAFEEPWYLIPGLSLSKLYSNSVLVLLNNRLTILGGRNAPHPESDVALYRRSNASDARDRAVVSGLAFAHSRTAEATLTGDDIHTVGLMSPSGRAPTESSEVGREDKHVQKV</sequence>
<dbReference type="PANTHER" id="PTHR40465:SF1">
    <property type="entry name" value="DUF6534 DOMAIN-CONTAINING PROTEIN"/>
    <property type="match status" value="1"/>
</dbReference>
<accession>A0A9P6BW34</accession>
<feature type="transmembrane region" description="Helical" evidence="2">
    <location>
        <begin position="41"/>
        <end position="64"/>
    </location>
</feature>
<dbReference type="PANTHER" id="PTHR40465">
    <property type="entry name" value="CHROMOSOME 1, WHOLE GENOME SHOTGUN SEQUENCE"/>
    <property type="match status" value="1"/>
</dbReference>
<keyword evidence="2" id="KW-0472">Membrane</keyword>
<feature type="transmembrane region" description="Helical" evidence="2">
    <location>
        <begin position="6"/>
        <end position="29"/>
    </location>
</feature>
<proteinExistence type="predicted"/>
<dbReference type="OrthoDB" id="2536347at2759"/>
<dbReference type="Pfam" id="PF20152">
    <property type="entry name" value="DUF6534"/>
    <property type="match status" value="1"/>
</dbReference>
<dbReference type="AlphaFoldDB" id="A0A9P6BW34"/>
<gene>
    <name evidence="4" type="ORF">P691DRAFT_779402</name>
</gene>
<comment type="caution">
    <text evidence="4">The sequence shown here is derived from an EMBL/GenBank/DDBJ whole genome shotgun (WGS) entry which is preliminary data.</text>
</comment>
<feature type="transmembrane region" description="Helical" evidence="2">
    <location>
        <begin position="84"/>
        <end position="105"/>
    </location>
</feature>
<evidence type="ECO:0000259" key="3">
    <source>
        <dbReference type="Pfam" id="PF20152"/>
    </source>
</evidence>
<evidence type="ECO:0000256" key="1">
    <source>
        <dbReference type="SAM" id="MobiDB-lite"/>
    </source>
</evidence>
<keyword evidence="2" id="KW-1133">Transmembrane helix</keyword>
<dbReference type="EMBL" id="MU151631">
    <property type="protein sequence ID" value="KAF9442446.1"/>
    <property type="molecule type" value="Genomic_DNA"/>
</dbReference>
<feature type="transmembrane region" description="Helical" evidence="2">
    <location>
        <begin position="204"/>
        <end position="226"/>
    </location>
</feature>
<feature type="compositionally biased region" description="Basic and acidic residues" evidence="1">
    <location>
        <begin position="325"/>
        <end position="336"/>
    </location>
</feature>
<feature type="domain" description="DUF6534" evidence="3">
    <location>
        <begin position="169"/>
        <end position="254"/>
    </location>
</feature>